<evidence type="ECO:0000313" key="14">
    <source>
        <dbReference type="RefSeq" id="XP_040604990.1"/>
    </source>
</evidence>
<evidence type="ECO:0000256" key="9">
    <source>
        <dbReference type="SAM" id="MobiDB-lite"/>
    </source>
</evidence>
<dbReference type="InterPro" id="IPR033516">
    <property type="entry name" value="CARD8/ASC/NALP1_CARD"/>
</dbReference>
<keyword evidence="2" id="KW-0963">Cytoplasm</keyword>
<feature type="region of interest" description="Disordered" evidence="9">
    <location>
        <begin position="289"/>
        <end position="312"/>
    </location>
</feature>
<dbReference type="PANTHER" id="PTHR46985:SF3">
    <property type="entry name" value="NACHT, LRR AND PYD DOMAINS-CONTAINING PROTEIN 1"/>
    <property type="match status" value="1"/>
</dbReference>
<feature type="domain" description="CARD" evidence="10">
    <location>
        <begin position="596"/>
        <end position="685"/>
    </location>
</feature>
<evidence type="ECO:0000256" key="6">
    <source>
        <dbReference type="ARBA" id="ARBA00024315"/>
    </source>
</evidence>
<feature type="compositionally biased region" description="Basic and acidic residues" evidence="9">
    <location>
        <begin position="17"/>
        <end position="27"/>
    </location>
</feature>
<dbReference type="PROSITE" id="PS51830">
    <property type="entry name" value="FIIND"/>
    <property type="match status" value="1"/>
</dbReference>
<dbReference type="Pfam" id="PF00619">
    <property type="entry name" value="CARD"/>
    <property type="match status" value="1"/>
</dbReference>
<reference evidence="13 14" key="1">
    <citation type="submission" date="2025-05" db="UniProtKB">
        <authorList>
            <consortium name="RefSeq"/>
        </authorList>
    </citation>
    <scope>IDENTIFICATION</scope>
    <source>
        <tissue evidence="13 14">Liver</tissue>
    </source>
</reference>
<dbReference type="InterPro" id="IPR051249">
    <property type="entry name" value="NLRP_Inflammasome"/>
</dbReference>
<evidence type="ECO:0000313" key="12">
    <source>
        <dbReference type="Proteomes" id="UP000886700"/>
    </source>
</evidence>
<dbReference type="InterPro" id="IPR025307">
    <property type="entry name" value="FIIND_dom"/>
</dbReference>
<dbReference type="InterPro" id="IPR001315">
    <property type="entry name" value="CARD"/>
</dbReference>
<keyword evidence="5" id="KW-0395">Inflammatory response</keyword>
<evidence type="ECO:0000256" key="8">
    <source>
        <dbReference type="ARBA" id="ARBA00029394"/>
    </source>
</evidence>
<dbReference type="RefSeq" id="XP_040604990.1">
    <property type="nucleotide sequence ID" value="XM_040749056.1"/>
</dbReference>
<comment type="function">
    <text evidence="8">Constitutes the precursor of the Nlrp1a inflammasome, which mediates autoproteolytic processing within the FIIND domain to generate the N-terminal and C-terminal parts, which are associated non-covalently in absence of pathogens and other damage-associated signals.</text>
</comment>
<keyword evidence="3" id="KW-0399">Innate immunity</keyword>
<evidence type="ECO:0000256" key="3">
    <source>
        <dbReference type="ARBA" id="ARBA00022588"/>
    </source>
</evidence>
<dbReference type="InterPro" id="IPR011029">
    <property type="entry name" value="DEATH-like_dom_sf"/>
</dbReference>
<feature type="compositionally biased region" description="Polar residues" evidence="9">
    <location>
        <begin position="28"/>
        <end position="39"/>
    </location>
</feature>
<evidence type="ECO:0000256" key="5">
    <source>
        <dbReference type="ARBA" id="ARBA00023198"/>
    </source>
</evidence>
<dbReference type="CDD" id="cd08330">
    <property type="entry name" value="CARD_ASC_NALP1"/>
    <property type="match status" value="1"/>
</dbReference>
<name>A0ABM2XQJ5_MESAU</name>
<dbReference type="SUPFAM" id="SSF47986">
    <property type="entry name" value="DEATH domain"/>
    <property type="match status" value="1"/>
</dbReference>
<dbReference type="RefSeq" id="XP_040604993.1">
    <property type="nucleotide sequence ID" value="XM_040749059.1"/>
</dbReference>
<dbReference type="RefSeq" id="XP_040604992.1">
    <property type="nucleotide sequence ID" value="XM_040749058.1"/>
</dbReference>
<dbReference type="Pfam" id="PF23679">
    <property type="entry name" value="UPA-FIIND"/>
    <property type="match status" value="1"/>
</dbReference>
<evidence type="ECO:0000259" key="10">
    <source>
        <dbReference type="PROSITE" id="PS50209"/>
    </source>
</evidence>
<keyword evidence="12" id="KW-1185">Reference proteome</keyword>
<evidence type="ECO:0000313" key="17">
    <source>
        <dbReference type="RefSeq" id="XP_040604993.1"/>
    </source>
</evidence>
<evidence type="ECO:0000313" key="13">
    <source>
        <dbReference type="RefSeq" id="XP_040604989.1"/>
    </source>
</evidence>
<evidence type="ECO:0000256" key="4">
    <source>
        <dbReference type="ARBA" id="ARBA00022859"/>
    </source>
</evidence>
<evidence type="ECO:0000313" key="15">
    <source>
        <dbReference type="RefSeq" id="XP_040604991.1"/>
    </source>
</evidence>
<organism evidence="12 13">
    <name type="scientific">Mesocricetus auratus</name>
    <name type="common">Golden hamster</name>
    <dbReference type="NCBI Taxonomy" id="10036"/>
    <lineage>
        <taxon>Eukaryota</taxon>
        <taxon>Metazoa</taxon>
        <taxon>Chordata</taxon>
        <taxon>Craniata</taxon>
        <taxon>Vertebrata</taxon>
        <taxon>Euteleostomi</taxon>
        <taxon>Mammalia</taxon>
        <taxon>Eutheria</taxon>
        <taxon>Euarchontoglires</taxon>
        <taxon>Glires</taxon>
        <taxon>Rodentia</taxon>
        <taxon>Myomorpha</taxon>
        <taxon>Muroidea</taxon>
        <taxon>Cricetidae</taxon>
        <taxon>Cricetinae</taxon>
        <taxon>Mesocricetus</taxon>
    </lineage>
</organism>
<comment type="subunit">
    <text evidence="7">Interacts with the C-terminal part of Nlrp1a (NACHT, LRR and PYD domains-containing protein 1a, C-terminus) in absence of pathogens and other damage-associated signals.</text>
</comment>
<dbReference type="PROSITE" id="PS50209">
    <property type="entry name" value="CARD"/>
    <property type="match status" value="1"/>
</dbReference>
<dbReference type="Pfam" id="PF13553">
    <property type="entry name" value="FIIND"/>
    <property type="match status" value="1"/>
</dbReference>
<evidence type="ECO:0000256" key="2">
    <source>
        <dbReference type="ARBA" id="ARBA00022490"/>
    </source>
</evidence>
<comment type="subcellular location">
    <subcellularLocation>
        <location evidence="1">Cytoplasm</location>
        <location evidence="1">Cytosol</location>
    </subcellularLocation>
</comment>
<dbReference type="PANTHER" id="PTHR46985">
    <property type="entry name" value="NACHT, LRR AND PYD DOMAINS-CONTAINING PROTEIN 1"/>
    <property type="match status" value="1"/>
</dbReference>
<sequence length="692" mass="77541">MAIRDKDALASCLEQQQKGEVRQDQCELHSQASSESSVTMEEAQPKTVDGTKEAQYQGQEVMDPTQDKRKQMDLKLQEITAQAQSEKDWMLGSENVYDMDPMLIKSPLQLVSSELENLTEIQMPGLGSSFPNSTSPPDVDSSIFQVSSHVLSPSHTLPIRIPTLGEKRLINWEPEDSGFGTKALKSGNPRAKTTTALLKKRALGEGPSFRPGAAVPEGGWSLRPGVASRETLASYVRAASEPGSSLSGRPELQAWSRVRERAESQPGSSVRERLELQAWSSIKGATSLRPRSRVRGHRHTEPRGTDDDFWGPTGPVATEVVDRERNLYRVQFPMAGSYHCPNIGLCFVVTKAVTIKIEFCTWSQYLYETPLLNSHIVAGPLFDIKAEQGAVATVYLPHFVPLQEGKVDTSLFHVAHFQEEGMILETPARVEQHYAVLENPSFSPVGILVRMIPTIGHFIPITSITLIYYHLNLKEVTLHLYLIPNDCTIRKAIDEEEMKFQFVRIHKPPPVDCLYVGSRYIVSASKELKIIPKELELCYRSPGESQLFSEIHVGHMGSEINLQIRDKKHKNLIWEALLKPGDLRPAPPTIHETHKDAPASLHLLDQHREQLVARVTSVDPVLDKLHSRVLSEEEYEAVRTEATNQDKMRKLFSLSQSWTRTCKDQVYRALKETHPHLIMDLLEQSGGLSVGS</sequence>
<dbReference type="RefSeq" id="XP_040604991.1">
    <property type="nucleotide sequence ID" value="XM_040749057.1"/>
</dbReference>
<comment type="function">
    <text evidence="6">Constitutes the active part of the Nlrp1a inflammasome. In absence of pathogens and other damage-associated signals, interacts with the N-terminal part of Nlrp1a (NACHT, LRR and PYD domains-containing protein 1a, N-terminus), preventing activation of the Nlrp1a inflammasome. In response to pathogen-associated signals, the N-terminal part of Nlrp1a is degraded by the proteasome, releasing this form, which polymerizes to form the Nlrp1a inflammasome complex: the Nlrp1a inflammasome complex then directly recruits pro-caspase-1 (proCASP1) and promotes caspase-1 (CASP1) activation, leading to gasdermin-D (GSDMD) cleavage and subsequent pyroptosis.</text>
</comment>
<proteinExistence type="predicted"/>
<dbReference type="RefSeq" id="XP_040604989.1">
    <property type="nucleotide sequence ID" value="XM_040749055.1"/>
</dbReference>
<protein>
    <submittedName>
        <fullName evidence="13 14">NACHT, LRR and PYD domains-containing protein 1a-like isoform X1</fullName>
    </submittedName>
</protein>
<keyword evidence="4" id="KW-0391">Immunity</keyword>
<evidence type="ECO:0000313" key="16">
    <source>
        <dbReference type="RefSeq" id="XP_040604992.1"/>
    </source>
</evidence>
<evidence type="ECO:0000259" key="11">
    <source>
        <dbReference type="PROSITE" id="PS51830"/>
    </source>
</evidence>
<dbReference type="GeneID" id="106020915"/>
<gene>
    <name evidence="13 14 15 16 17" type="primary">LOC106020915</name>
</gene>
<dbReference type="Gene3D" id="1.10.533.10">
    <property type="entry name" value="Death Domain, Fas"/>
    <property type="match status" value="1"/>
</dbReference>
<evidence type="ECO:0000256" key="7">
    <source>
        <dbReference type="ARBA" id="ARBA00024369"/>
    </source>
</evidence>
<dbReference type="Proteomes" id="UP000886700">
    <property type="component" value="Unplaced"/>
</dbReference>
<feature type="domain" description="FIIND" evidence="11">
    <location>
        <begin position="309"/>
        <end position="592"/>
    </location>
</feature>
<feature type="region of interest" description="Disordered" evidence="9">
    <location>
        <begin position="16"/>
        <end position="68"/>
    </location>
</feature>
<accession>A0ABM2XQJ5</accession>
<evidence type="ECO:0000256" key="1">
    <source>
        <dbReference type="ARBA" id="ARBA00004514"/>
    </source>
</evidence>